<dbReference type="RefSeq" id="WP_025305358.1">
    <property type="nucleotide sequence ID" value="NZ_CP007028.1"/>
</dbReference>
<name>W0DDU3_9AQUI</name>
<dbReference type="STRING" id="75906.THERU_00680"/>
<dbReference type="Pfam" id="PF09958">
    <property type="entry name" value="DUF2192"/>
    <property type="match status" value="1"/>
</dbReference>
<evidence type="ECO:0000313" key="3">
    <source>
        <dbReference type="EMBL" id="AHE95412.1"/>
    </source>
</evidence>
<dbReference type="KEGG" id="trd:THERU_00680"/>
<gene>
    <name evidence="3" type="ORF">THERU_00680</name>
</gene>
<accession>W0DDU3</accession>
<feature type="coiled-coil region" evidence="2">
    <location>
        <begin position="391"/>
        <end position="445"/>
    </location>
</feature>
<dbReference type="PATRIC" id="fig|75906.3.peg.133"/>
<keyword evidence="1" id="KW-0238">DNA-binding</keyword>
<keyword evidence="2" id="KW-0175">Coiled coil</keyword>
<dbReference type="EMBL" id="CP007028">
    <property type="protein sequence ID" value="AHE95412.1"/>
    <property type="molecule type" value="Genomic_DNA"/>
</dbReference>
<dbReference type="eggNOG" id="COG0675">
    <property type="taxonomic scope" value="Bacteria"/>
</dbReference>
<reference evidence="3 4" key="1">
    <citation type="submission" date="2013-12" db="EMBL/GenBank/DDBJ databases">
        <authorList>
            <consortium name="DOE Joint Genome Institute"/>
            <person name="Eisen J."/>
            <person name="Huntemann M."/>
            <person name="Han J."/>
            <person name="Chen A."/>
            <person name="Kyrpides N."/>
            <person name="Mavromatis K."/>
            <person name="Markowitz V."/>
            <person name="Palaniappan K."/>
            <person name="Ivanova N."/>
            <person name="Schaumberg A."/>
            <person name="Pati A."/>
            <person name="Liolios K."/>
            <person name="Nordberg H.P."/>
            <person name="Cantor M.N."/>
            <person name="Hua S.X."/>
            <person name="Woyke T."/>
        </authorList>
    </citation>
    <scope>NUCLEOTIDE SEQUENCE [LARGE SCALE GENOMIC DNA]</scope>
    <source>
        <strain evidence="3 4">DSM 23557</strain>
    </source>
</reference>
<dbReference type="Proteomes" id="UP000018914">
    <property type="component" value="Chromosome"/>
</dbReference>
<dbReference type="InterPro" id="IPR010095">
    <property type="entry name" value="Cas12f1-like_TNB"/>
</dbReference>
<dbReference type="HOGENOM" id="CLU_038546_0_0_0"/>
<dbReference type="NCBIfam" id="TIGR01766">
    <property type="entry name" value="IS200/IS605 family accessory protein TnpB-like domain"/>
    <property type="match status" value="1"/>
</dbReference>
<evidence type="ECO:0000256" key="2">
    <source>
        <dbReference type="SAM" id="Coils"/>
    </source>
</evidence>
<evidence type="ECO:0000313" key="4">
    <source>
        <dbReference type="Proteomes" id="UP000018914"/>
    </source>
</evidence>
<proteinExistence type="predicted"/>
<organism evidence="4">
    <name type="scientific">Thermocrinis ruber</name>
    <dbReference type="NCBI Taxonomy" id="75906"/>
    <lineage>
        <taxon>Bacteria</taxon>
        <taxon>Pseudomonadati</taxon>
        <taxon>Aquificota</taxon>
        <taxon>Aquificia</taxon>
        <taxon>Aquificales</taxon>
        <taxon>Aquificaceae</taxon>
        <taxon>Thermocrinis</taxon>
    </lineage>
</organism>
<evidence type="ECO:0000256" key="1">
    <source>
        <dbReference type="ARBA" id="ARBA00023125"/>
    </source>
</evidence>
<dbReference type="InterPro" id="IPR018693">
    <property type="entry name" value="DUF2192"/>
</dbReference>
<sequence>MFVSLQFKLEMKKEDKEKLIKLMRKQSSAIRVAYNMLKELEKEKTKNPHAQIYHRLRQLFPELPTRYIDSAIYKAKQYPTDKPVVFGSKRLFEKLCKNHLTGKAREKLKKQWRELRQGTLIAIGSKHKTAQGNLLLRFTELNGKLHLRITTGSREFIYAKVLREPSNSKDKWLTFMAMLLESWQTKNYFAYTVELKLRDGEIYGSVSFEIPMPKVKHTKENGVIAIDINASPIHLAIAEVSKTGELLSYQTISLHHLLGLSQNSKDHQEWILAHRIVDLAIQKGKAIAIENLKKLKKGMRGDGKAELRKRLHQWNAKKFLQKLKRVAMLKGVEVIEVNPAYTSIIGMLKYAPQLHIDKDVAGAYVIGRRALGFKEDMPENYERLLKDKAYLEFALKRYEKREEELRELTEKESNEYKKNALKSELRSVENARKLLINLIQSLQSEPSSCEGANGRNPKQGRVAKTTLQSAWQVLKVALLFPILGKVLPRDLSPLKPVLVEGLWDRVRSRLVPLEAGGTVPTRDF</sequence>
<dbReference type="AlphaFoldDB" id="W0DDU3"/>
<keyword evidence="4" id="KW-1185">Reference proteome</keyword>
<protein>
    <submittedName>
        <fullName evidence="3">Transposase</fullName>
    </submittedName>
</protein>
<dbReference type="GO" id="GO:0003677">
    <property type="term" value="F:DNA binding"/>
    <property type="evidence" value="ECO:0007669"/>
    <property type="project" value="UniProtKB-KW"/>
</dbReference>